<evidence type="ECO:0000313" key="2">
    <source>
        <dbReference type="EMBL" id="KAG7375289.1"/>
    </source>
</evidence>
<feature type="region of interest" description="Disordered" evidence="1">
    <location>
        <begin position="1"/>
        <end position="105"/>
    </location>
</feature>
<keyword evidence="3" id="KW-1185">Reference proteome</keyword>
<reference evidence="2" key="1">
    <citation type="submission" date="2021-02" db="EMBL/GenBank/DDBJ databases">
        <authorList>
            <person name="Palmer J.M."/>
        </authorList>
    </citation>
    <scope>NUCLEOTIDE SEQUENCE</scope>
    <source>
        <strain evidence="2">SCRP734</strain>
    </source>
</reference>
<evidence type="ECO:0000256" key="1">
    <source>
        <dbReference type="SAM" id="MobiDB-lite"/>
    </source>
</evidence>
<accession>A0A8T1V596</accession>
<dbReference type="EMBL" id="JAGDFM010001331">
    <property type="protein sequence ID" value="KAG7375289.1"/>
    <property type="molecule type" value="Genomic_DNA"/>
</dbReference>
<name>A0A8T1V596_9STRA</name>
<comment type="caution">
    <text evidence="2">The sequence shown here is derived from an EMBL/GenBank/DDBJ whole genome shotgun (WGS) entry which is preliminary data.</text>
</comment>
<proteinExistence type="predicted"/>
<sequence length="131" mass="13703">MGATKDQPAPAALDSNVRSSALTHSTLPAPPASECPGSLCNFQRSAQEPAMDASNEFRAPPAAEPGLSVQSATSRTANAKFDQKVSGAAQPSNQDSDGSWEMAKAKKEALAKQYVASQATLVMARPAIFRR</sequence>
<dbReference type="OrthoDB" id="100886at2759"/>
<dbReference type="Proteomes" id="UP000694044">
    <property type="component" value="Unassembled WGS sequence"/>
</dbReference>
<dbReference type="AlphaFoldDB" id="A0A8T1V596"/>
<evidence type="ECO:0000313" key="3">
    <source>
        <dbReference type="Proteomes" id="UP000694044"/>
    </source>
</evidence>
<protein>
    <submittedName>
        <fullName evidence="2">Uncharacterized protein</fullName>
    </submittedName>
</protein>
<gene>
    <name evidence="2" type="ORF">PHYPSEUDO_002062</name>
</gene>
<feature type="compositionally biased region" description="Polar residues" evidence="1">
    <location>
        <begin position="16"/>
        <end position="26"/>
    </location>
</feature>
<organism evidence="2 3">
    <name type="scientific">Phytophthora pseudosyringae</name>
    <dbReference type="NCBI Taxonomy" id="221518"/>
    <lineage>
        <taxon>Eukaryota</taxon>
        <taxon>Sar</taxon>
        <taxon>Stramenopiles</taxon>
        <taxon>Oomycota</taxon>
        <taxon>Peronosporomycetes</taxon>
        <taxon>Peronosporales</taxon>
        <taxon>Peronosporaceae</taxon>
        <taxon>Phytophthora</taxon>
    </lineage>
</organism>
<feature type="compositionally biased region" description="Polar residues" evidence="1">
    <location>
        <begin position="68"/>
        <end position="77"/>
    </location>
</feature>